<evidence type="ECO:0000313" key="1">
    <source>
        <dbReference type="EMBL" id="GIM93725.1"/>
    </source>
</evidence>
<dbReference type="Proteomes" id="UP000677082">
    <property type="component" value="Unassembled WGS sequence"/>
</dbReference>
<protein>
    <submittedName>
        <fullName evidence="1">Uncharacterized protein</fullName>
    </submittedName>
</protein>
<comment type="caution">
    <text evidence="1">The sequence shown here is derived from an EMBL/GenBank/DDBJ whole genome shotgun (WGS) entry which is preliminary data.</text>
</comment>
<accession>A0A919W5Y6</accession>
<proteinExistence type="predicted"/>
<organism evidence="1 2">
    <name type="scientific">Paractinoplanes toevensis</name>
    <dbReference type="NCBI Taxonomy" id="571911"/>
    <lineage>
        <taxon>Bacteria</taxon>
        <taxon>Bacillati</taxon>
        <taxon>Actinomycetota</taxon>
        <taxon>Actinomycetes</taxon>
        <taxon>Micromonosporales</taxon>
        <taxon>Micromonosporaceae</taxon>
        <taxon>Paractinoplanes</taxon>
    </lineage>
</organism>
<reference evidence="1 2" key="1">
    <citation type="submission" date="2021-03" db="EMBL/GenBank/DDBJ databases">
        <title>Whole genome shotgun sequence of Actinoplanes toevensis NBRC 105298.</title>
        <authorList>
            <person name="Komaki H."/>
            <person name="Tamura T."/>
        </authorList>
    </citation>
    <scope>NUCLEOTIDE SEQUENCE [LARGE SCALE GENOMIC DNA]</scope>
    <source>
        <strain evidence="1 2">NBRC 105298</strain>
    </source>
</reference>
<keyword evidence="2" id="KW-1185">Reference proteome</keyword>
<gene>
    <name evidence="1" type="ORF">Ato02nite_055180</name>
</gene>
<dbReference type="AlphaFoldDB" id="A0A919W5Y6"/>
<dbReference type="EMBL" id="BOQN01000070">
    <property type="protein sequence ID" value="GIM93725.1"/>
    <property type="molecule type" value="Genomic_DNA"/>
</dbReference>
<evidence type="ECO:0000313" key="2">
    <source>
        <dbReference type="Proteomes" id="UP000677082"/>
    </source>
</evidence>
<sequence length="130" mass="13897">MRRERRERLFQHPSLVPPPVRALSPRWFQAGVRALGSNRLRGGFGALGPKWFGVGVLGLGWVRGGVGVLGLGWVRGGVGVLGPGRIRGGFGALGWWGSLRWRHRCDRKPCPAGGLGCRGQPGSGPNPLMS</sequence>
<name>A0A919W5Y6_9ACTN</name>